<evidence type="ECO:0000256" key="5">
    <source>
        <dbReference type="ARBA" id="ARBA00022833"/>
    </source>
</evidence>
<dbReference type="GO" id="GO:0008270">
    <property type="term" value="F:zinc ion binding"/>
    <property type="evidence" value="ECO:0007669"/>
    <property type="project" value="UniProtKB-KW"/>
</dbReference>
<feature type="compositionally biased region" description="Low complexity" evidence="7">
    <location>
        <begin position="597"/>
        <end position="618"/>
    </location>
</feature>
<name>A0A7S2DCV1_9STRA</name>
<evidence type="ECO:0000256" key="4">
    <source>
        <dbReference type="ARBA" id="ARBA00022771"/>
    </source>
</evidence>
<accession>A0A7S2DCV1</accession>
<evidence type="ECO:0000256" key="3">
    <source>
        <dbReference type="ARBA" id="ARBA00022723"/>
    </source>
</evidence>
<reference evidence="9" key="1">
    <citation type="submission" date="2021-01" db="EMBL/GenBank/DDBJ databases">
        <authorList>
            <person name="Corre E."/>
            <person name="Pelletier E."/>
            <person name="Niang G."/>
            <person name="Scheremetjew M."/>
            <person name="Finn R."/>
            <person name="Kale V."/>
            <person name="Holt S."/>
            <person name="Cochrane G."/>
            <person name="Meng A."/>
            <person name="Brown T."/>
            <person name="Cohen L."/>
        </authorList>
    </citation>
    <scope>NUCLEOTIDE SEQUENCE</scope>
    <source>
        <strain evidence="9">CCMP1381</strain>
    </source>
</reference>
<keyword evidence="5" id="KW-0862">Zinc</keyword>
<feature type="region of interest" description="Disordered" evidence="7">
    <location>
        <begin position="593"/>
        <end position="639"/>
    </location>
</feature>
<organism evidence="9">
    <name type="scientific">Octactis speculum</name>
    <dbReference type="NCBI Taxonomy" id="3111310"/>
    <lineage>
        <taxon>Eukaryota</taxon>
        <taxon>Sar</taxon>
        <taxon>Stramenopiles</taxon>
        <taxon>Ochrophyta</taxon>
        <taxon>Dictyochophyceae</taxon>
        <taxon>Dictyochales</taxon>
        <taxon>Dictyochaceae</taxon>
        <taxon>Octactis</taxon>
    </lineage>
</organism>
<evidence type="ECO:0000256" key="2">
    <source>
        <dbReference type="ARBA" id="ARBA00022490"/>
    </source>
</evidence>
<comment type="subcellular location">
    <subcellularLocation>
        <location evidence="1">Cytoplasm</location>
    </subcellularLocation>
</comment>
<dbReference type="GO" id="GO:0005737">
    <property type="term" value="C:cytoplasm"/>
    <property type="evidence" value="ECO:0007669"/>
    <property type="project" value="UniProtKB-SubCell"/>
</dbReference>
<feature type="domain" description="RZ-type" evidence="8">
    <location>
        <begin position="400"/>
        <end position="470"/>
    </location>
</feature>
<dbReference type="AlphaFoldDB" id="A0A7S2DCV1"/>
<protein>
    <recommendedName>
        <fullName evidence="8">RZ-type domain-containing protein</fullName>
    </recommendedName>
</protein>
<evidence type="ECO:0000256" key="6">
    <source>
        <dbReference type="ARBA" id="ARBA00022859"/>
    </source>
</evidence>
<dbReference type="EMBL" id="HBGS01041103">
    <property type="protein sequence ID" value="CAD9450632.1"/>
    <property type="molecule type" value="Transcribed_RNA"/>
</dbReference>
<evidence type="ECO:0000259" key="8">
    <source>
        <dbReference type="PROSITE" id="PS51981"/>
    </source>
</evidence>
<feature type="region of interest" description="Disordered" evidence="7">
    <location>
        <begin position="32"/>
        <end position="62"/>
    </location>
</feature>
<evidence type="ECO:0000256" key="1">
    <source>
        <dbReference type="ARBA" id="ARBA00004496"/>
    </source>
</evidence>
<dbReference type="GO" id="GO:0002376">
    <property type="term" value="P:immune system process"/>
    <property type="evidence" value="ECO:0007669"/>
    <property type="project" value="UniProtKB-KW"/>
</dbReference>
<evidence type="ECO:0000256" key="7">
    <source>
        <dbReference type="SAM" id="MobiDB-lite"/>
    </source>
</evidence>
<keyword evidence="2" id="KW-0963">Cytoplasm</keyword>
<keyword evidence="3" id="KW-0479">Metal-binding</keyword>
<keyword evidence="6" id="KW-0391">Immunity</keyword>
<dbReference type="PANTHER" id="PTHR22605">
    <property type="entry name" value="RZ-TYPE DOMAIN-CONTAINING PROTEIN"/>
    <property type="match status" value="1"/>
</dbReference>
<sequence length="1184" mass="130058">MKMGFLDTPLSVAYATVIEEAAGAAASSSATKQQQLLQQQHQSNSTSTSLSASPNNDNNNHNHLSAEALSLEQCRHLAECLDLGATAGKEGQPPLSGRNIMKVLVALAEVRALLARLAKIVASQETLSSLEEEETAAALTADLACIEPLMAKRDGHEMFRSVRMFFLKQLERGHGVSLVRSVFQRPPVRELAWVESWKTQEADVAFLRFVGQNALPRLNPLAGLPGFQEMRGLIAAALVSGSVDEFNAGLSKLVDAMGGPVLRPALAAALFYEVKLLEVLPSTKGSVTSQHARALVAWLETAPEALRRCFPDEADLPVLLALAGGGGGESQKSAQHSDLLRLDPTSSPEALLRMQLMVHLAVAALACGSDNTAAPDSPLALFHTLLVAPERLKDSWLPCMPEDVLKMAQDVMGGRWYMCPNKHPFYVDLCGRPTVIQTCAECGAEIGGTDHNLIGDNVDMGDVGTELYQKTVLEDTSERHYCLGPASAEHKDRFKAVRALNPTSYRALQFFLHSIMLTGLGASDAWQARASHIINEDFAQTGGEGGIRPFLEAHCDANWRALKELMDKNGDDLALLLHLVLLSAGPAAEPAAYHPDPQLLANLTPPPQQQQQQQQLAAAEERMPTNNASGNTGGGETFALLETPGKRGALEKVLDVAHTSRILLGTAPDVAKLVAAAEVKFNTAEEEGGVLVAELYENFDPDALRPQERQRSALNLWRYRRPFSLAHFTTVLKLSGGNGKGNDTVVEYPALSHFLDHEPALRALRYIPLALGWIRLLMRKFNRHLDRDRAREVTIRETLAEVPPAERDHWLEAFNGFAAAWNLNWPRITMFNCLPLPDMYRNVQMGLDTQLSFCLPCEQDEGVCPLALLQHLATTHNNLVFSVDERMLTNSSSKETHAASMSRLVSSRHMTMAHALRYDVERDLIPFFEKQCVTQSGYDFFKAESRLLTHHLARIPKIDLEIRVFTFAHEQHLRGGLAPLKTKVLQSPLPKETIDHIRRDLASPARASTILEVLETAVAFLTATGGSFVHQLDTSVGEITLAQYVAKVLLMERATEDLGHAISASVQLKHLEALWNVLTELTKIDPFAAVSPKYKVDLSEDNAVQLRRYLDKLDEAKVATLRDHLKTLVTTYFVEESMSPTASLSVALGTFEVDDEYLMDVSWFQAFPSSISNESAVETLKQLS</sequence>
<dbReference type="InterPro" id="IPR046439">
    <property type="entry name" value="ZF_RZ_dom"/>
</dbReference>
<dbReference type="PANTHER" id="PTHR22605:SF1">
    <property type="entry name" value="RZ-TYPE DOMAIN-CONTAINING PROTEIN"/>
    <property type="match status" value="1"/>
</dbReference>
<dbReference type="InterPro" id="IPR031248">
    <property type="entry name" value="RNF213"/>
</dbReference>
<gene>
    <name evidence="9" type="ORF">DSPE1174_LOCUS21154</name>
</gene>
<dbReference type="PROSITE" id="PS51981">
    <property type="entry name" value="ZF_RZ"/>
    <property type="match status" value="1"/>
</dbReference>
<proteinExistence type="predicted"/>
<dbReference type="GO" id="GO:0016887">
    <property type="term" value="F:ATP hydrolysis activity"/>
    <property type="evidence" value="ECO:0007669"/>
    <property type="project" value="InterPro"/>
</dbReference>
<evidence type="ECO:0000313" key="9">
    <source>
        <dbReference type="EMBL" id="CAD9450632.1"/>
    </source>
</evidence>
<keyword evidence="4" id="KW-0863">Zinc-finger</keyword>
<dbReference type="GO" id="GO:0004842">
    <property type="term" value="F:ubiquitin-protein transferase activity"/>
    <property type="evidence" value="ECO:0007669"/>
    <property type="project" value="InterPro"/>
</dbReference>
<dbReference type="Pfam" id="PF20173">
    <property type="entry name" value="ZnF_RZ-type"/>
    <property type="match status" value="1"/>
</dbReference>